<comment type="caution">
    <text evidence="4">The sequence shown here is derived from an EMBL/GenBank/DDBJ whole genome shotgun (WGS) entry which is preliminary data.</text>
</comment>
<accession>A0A369UM43</accession>
<dbReference type="Proteomes" id="UP000253782">
    <property type="component" value="Unassembled WGS sequence"/>
</dbReference>
<keyword evidence="5" id="KW-1185">Reference proteome</keyword>
<name>A0A369UM43_9GAMM</name>
<evidence type="ECO:0000259" key="3">
    <source>
        <dbReference type="Pfam" id="PF13505"/>
    </source>
</evidence>
<dbReference type="InterPro" id="IPR011250">
    <property type="entry name" value="OMP/PagP_B-barrel"/>
</dbReference>
<dbReference type="AlphaFoldDB" id="A0A369UM43"/>
<feature type="signal peptide" evidence="2">
    <location>
        <begin position="1"/>
        <end position="25"/>
    </location>
</feature>
<reference evidence="4 5" key="1">
    <citation type="submission" date="2018-07" db="EMBL/GenBank/DDBJ databases">
        <title>Dyella tabacisoli L4-6T, whole genome shotgun sequence.</title>
        <authorList>
            <person name="Zhou X.-K."/>
            <person name="Li W.-J."/>
            <person name="Duan Y.-Q."/>
        </authorList>
    </citation>
    <scope>NUCLEOTIDE SEQUENCE [LARGE SCALE GENOMIC DNA]</scope>
    <source>
        <strain evidence="4 5">L4-6</strain>
    </source>
</reference>
<organism evidence="4 5">
    <name type="scientific">Dyella tabacisoli</name>
    <dbReference type="NCBI Taxonomy" id="2282381"/>
    <lineage>
        <taxon>Bacteria</taxon>
        <taxon>Pseudomonadati</taxon>
        <taxon>Pseudomonadota</taxon>
        <taxon>Gammaproteobacteria</taxon>
        <taxon>Lysobacterales</taxon>
        <taxon>Rhodanobacteraceae</taxon>
        <taxon>Dyella</taxon>
    </lineage>
</organism>
<dbReference type="OrthoDB" id="5735897at2"/>
<dbReference type="Pfam" id="PF13505">
    <property type="entry name" value="OMP_b-brl"/>
    <property type="match status" value="1"/>
</dbReference>
<dbReference type="SUPFAM" id="SSF56925">
    <property type="entry name" value="OMPA-like"/>
    <property type="match status" value="1"/>
</dbReference>
<protein>
    <submittedName>
        <fullName evidence="4">Porin family protein</fullName>
    </submittedName>
</protein>
<evidence type="ECO:0000313" key="5">
    <source>
        <dbReference type="Proteomes" id="UP000253782"/>
    </source>
</evidence>
<evidence type="ECO:0000256" key="1">
    <source>
        <dbReference type="ARBA" id="ARBA00022729"/>
    </source>
</evidence>
<feature type="domain" description="Outer membrane protein beta-barrel" evidence="3">
    <location>
        <begin position="15"/>
        <end position="197"/>
    </location>
</feature>
<dbReference type="InterPro" id="IPR027385">
    <property type="entry name" value="Beta-barrel_OMP"/>
</dbReference>
<dbReference type="Gene3D" id="2.40.160.20">
    <property type="match status" value="1"/>
</dbReference>
<proteinExistence type="predicted"/>
<sequence length="197" mass="21400">MELSMKKTLIAAALAVASVSSFAAAASENNQLDNFFVAGNLGKSDFRTSFDHKNSVFQNVRFGWRWNGIVGAEVGYAYLGRPKSSDGITTLSAKTQAATIGVNAKYDFYQNWYVTGHGGYLRSHIDAKLVSGGSSISEKSWNNGWYAGVGVGYNLTKDVSLGINYDNYHVKYGRGGANLPQDNVNVATYSASVEYRF</sequence>
<feature type="chain" id="PRO_5016843233" evidence="2">
    <location>
        <begin position="26"/>
        <end position="197"/>
    </location>
</feature>
<dbReference type="EMBL" id="QQAH01000015">
    <property type="protein sequence ID" value="RDD80670.1"/>
    <property type="molecule type" value="Genomic_DNA"/>
</dbReference>
<evidence type="ECO:0000313" key="4">
    <source>
        <dbReference type="EMBL" id="RDD80670.1"/>
    </source>
</evidence>
<gene>
    <name evidence="4" type="ORF">DVJ77_15660</name>
</gene>
<evidence type="ECO:0000256" key="2">
    <source>
        <dbReference type="SAM" id="SignalP"/>
    </source>
</evidence>
<keyword evidence="1 2" id="KW-0732">Signal</keyword>